<dbReference type="InterPro" id="IPR003593">
    <property type="entry name" value="AAA+_ATPase"/>
</dbReference>
<dbReference type="Pfam" id="PF00005">
    <property type="entry name" value="ABC_tran"/>
    <property type="match status" value="1"/>
</dbReference>
<feature type="domain" description="ABC transporter" evidence="6">
    <location>
        <begin position="2"/>
        <end position="237"/>
    </location>
</feature>
<dbReference type="EMBL" id="JBDJNQ010000004">
    <property type="protein sequence ID" value="MEN5377591.1"/>
    <property type="molecule type" value="Genomic_DNA"/>
</dbReference>
<dbReference type="PANTHER" id="PTHR42794">
    <property type="entry name" value="HEMIN IMPORT ATP-BINDING PROTEIN HMUV"/>
    <property type="match status" value="1"/>
</dbReference>
<dbReference type="NCBIfam" id="NF010068">
    <property type="entry name" value="PRK13548.1"/>
    <property type="match status" value="1"/>
</dbReference>
<proteinExistence type="predicted"/>
<dbReference type="InterPro" id="IPR027417">
    <property type="entry name" value="P-loop_NTPase"/>
</dbReference>
<evidence type="ECO:0000256" key="2">
    <source>
        <dbReference type="ARBA" id="ARBA00022741"/>
    </source>
</evidence>
<organism evidence="7 8">
    <name type="scientific">Sphingobacterium kitahiroshimense</name>
    <dbReference type="NCBI Taxonomy" id="470446"/>
    <lineage>
        <taxon>Bacteria</taxon>
        <taxon>Pseudomonadati</taxon>
        <taxon>Bacteroidota</taxon>
        <taxon>Sphingobacteriia</taxon>
        <taxon>Sphingobacteriales</taxon>
        <taxon>Sphingobacteriaceae</taxon>
        <taxon>Sphingobacterium</taxon>
    </lineage>
</organism>
<keyword evidence="1" id="KW-0813">Transport</keyword>
<dbReference type="Gene3D" id="3.40.50.300">
    <property type="entry name" value="P-loop containing nucleotide triphosphate hydrolases"/>
    <property type="match status" value="1"/>
</dbReference>
<keyword evidence="2" id="KW-0547">Nucleotide-binding</keyword>
<dbReference type="SUPFAM" id="SSF144064">
    <property type="entry name" value="Heme iron utilization protein-like"/>
    <property type="match status" value="1"/>
</dbReference>
<evidence type="ECO:0000313" key="7">
    <source>
        <dbReference type="EMBL" id="MEN5377591.1"/>
    </source>
</evidence>
<dbReference type="Proteomes" id="UP001409291">
    <property type="component" value="Unassembled WGS sequence"/>
</dbReference>
<evidence type="ECO:0000259" key="6">
    <source>
        <dbReference type="PROSITE" id="PS50893"/>
    </source>
</evidence>
<accession>A0ABV0BS75</accession>
<evidence type="ECO:0000256" key="3">
    <source>
        <dbReference type="ARBA" id="ARBA00022840"/>
    </source>
</evidence>
<dbReference type="InterPro" id="IPR053733">
    <property type="entry name" value="Heme_Transport_Util_sf"/>
</dbReference>
<evidence type="ECO:0000256" key="4">
    <source>
        <dbReference type="ARBA" id="ARBA00022967"/>
    </source>
</evidence>
<dbReference type="SMART" id="SM00382">
    <property type="entry name" value="AAA"/>
    <property type="match status" value="1"/>
</dbReference>
<dbReference type="Pfam" id="PF05171">
    <property type="entry name" value="HemS"/>
    <property type="match status" value="2"/>
</dbReference>
<dbReference type="CDD" id="cd03214">
    <property type="entry name" value="ABC_Iron-Siderophores_B12_Hemin"/>
    <property type="match status" value="1"/>
</dbReference>
<sequence>MLQVQSLSYEIKGRPILRDIDISIQKGEFYAIVGANGAGKTSLLRMLASDLKPAKGEILFKGKPLRSYSLKELAYARAFLHQSNSMAMAFTVEEVVRMGRYHLKASQEQHDVAIAECMRICEVEHLGDRKIQQLSGGEQQRVHFARVLAQVWDQKDVLLLLDEPVASMDIQFQHQTLAIAKALTAVGFSVVAILHELNLVAQYADRVLMLKSGRKWWEGAPIEVLKPENIYAIFGVQTKVSTDMATLTPSVQTCTVHYSAAKFNSNYKHELAMELKEKYENYKKDNPKARIYDCAKALKVSEAQLLLTQLSDDVVLLKDDIWAILQELPRLGHVMALTRNDACVHERKGTYPTPSNEGHVVLFHNDDIDLRVFIQNWAYAFAVKVKDLLSIQFFDKAGLAVHKVYLTKDSNPIAVYEELVNSYRAADQTYFTINIPAVLSDISIPDTEIAVDSFQSDWLNMKDSHEFFGILRKYSLQRTQALRLAPSGFAEQLPLERFTEILNQASEQEVPVMVFVSNKGCIQIHSGLIKKLVTMENWFNVLDPQFNLHLNMDAIDQIWQVRKPSTDGDVNALEVYDKQGNLIVQLFGKRKPGIPELESWRSLLQGQKV</sequence>
<dbReference type="PANTHER" id="PTHR42794:SF1">
    <property type="entry name" value="HEMIN IMPORT ATP-BINDING PROTEIN HMUV"/>
    <property type="match status" value="1"/>
</dbReference>
<dbReference type="SUPFAM" id="SSF52540">
    <property type="entry name" value="P-loop containing nucleoside triphosphate hydrolases"/>
    <property type="match status" value="1"/>
</dbReference>
<evidence type="ECO:0000256" key="5">
    <source>
        <dbReference type="ARBA" id="ARBA00037066"/>
    </source>
</evidence>
<keyword evidence="3 7" id="KW-0067">ATP-binding</keyword>
<comment type="caution">
    <text evidence="7">The sequence shown here is derived from an EMBL/GenBank/DDBJ whole genome shotgun (WGS) entry which is preliminary data.</text>
</comment>
<dbReference type="PROSITE" id="PS50893">
    <property type="entry name" value="ABC_TRANSPORTER_2"/>
    <property type="match status" value="1"/>
</dbReference>
<reference evidence="7 8" key="1">
    <citation type="submission" date="2024-04" db="EMBL/GenBank/DDBJ databases">
        <title>WGS of bacteria from Torrens River.</title>
        <authorList>
            <person name="Wyrsch E.R."/>
            <person name="Drigo B."/>
        </authorList>
    </citation>
    <scope>NUCLEOTIDE SEQUENCE [LARGE SCALE GENOMIC DNA]</scope>
    <source>
        <strain evidence="7 8">TWI391</strain>
    </source>
</reference>
<evidence type="ECO:0000256" key="1">
    <source>
        <dbReference type="ARBA" id="ARBA00022448"/>
    </source>
</evidence>
<comment type="function">
    <text evidence="5">Part of the ABC transporter complex HmuTUV involved in hemin import. Responsible for energy coupling to the transport system.</text>
</comment>
<evidence type="ECO:0000313" key="8">
    <source>
        <dbReference type="Proteomes" id="UP001409291"/>
    </source>
</evidence>
<keyword evidence="4" id="KW-1278">Translocase</keyword>
<gene>
    <name evidence="7" type="ORF">ABE541_09990</name>
</gene>
<keyword evidence="8" id="KW-1185">Reference proteome</keyword>
<dbReference type="InterPro" id="IPR007845">
    <property type="entry name" value="HemS/ChuX_dom"/>
</dbReference>
<dbReference type="CDD" id="cd16831">
    <property type="entry name" value="HemS-like_C"/>
    <property type="match status" value="1"/>
</dbReference>
<dbReference type="Gene3D" id="3.40.1570.10">
    <property type="entry name" value="HemS/ChuS/ChuX like domains"/>
    <property type="match status" value="2"/>
</dbReference>
<protein>
    <submittedName>
        <fullName evidence="7">Heme ABC transporter ATP-binding protein</fullName>
    </submittedName>
</protein>
<dbReference type="CDD" id="cd16830">
    <property type="entry name" value="HemS-like_N"/>
    <property type="match status" value="1"/>
</dbReference>
<dbReference type="RefSeq" id="WP_168126967.1">
    <property type="nucleotide sequence ID" value="NZ_JBDJLH010000002.1"/>
</dbReference>
<name>A0ABV0BS75_9SPHI</name>
<dbReference type="GO" id="GO:0005524">
    <property type="term" value="F:ATP binding"/>
    <property type="evidence" value="ECO:0007669"/>
    <property type="project" value="UniProtKB-KW"/>
</dbReference>
<dbReference type="InterPro" id="IPR003439">
    <property type="entry name" value="ABC_transporter-like_ATP-bd"/>
</dbReference>